<dbReference type="Pfam" id="PF09423">
    <property type="entry name" value="PhoD"/>
    <property type="match status" value="1"/>
</dbReference>
<dbReference type="Pfam" id="PF16655">
    <property type="entry name" value="PhoD_N"/>
    <property type="match status" value="1"/>
</dbReference>
<dbReference type="Gene3D" id="3.60.21.70">
    <property type="entry name" value="PhoD-like phosphatase"/>
    <property type="match status" value="1"/>
</dbReference>
<protein>
    <submittedName>
        <fullName evidence="3">Alkaline phosphatase D</fullName>
    </submittedName>
</protein>
<feature type="domain" description="Phospholipase D N-terminal" evidence="2">
    <location>
        <begin position="36"/>
        <end position="131"/>
    </location>
</feature>
<dbReference type="InterPro" id="IPR052900">
    <property type="entry name" value="Phospholipid_Metab_Enz"/>
</dbReference>
<dbReference type="InterPro" id="IPR032093">
    <property type="entry name" value="PhoD_N"/>
</dbReference>
<evidence type="ECO:0000259" key="1">
    <source>
        <dbReference type="Pfam" id="PF09423"/>
    </source>
</evidence>
<keyword evidence="4" id="KW-1185">Reference proteome</keyword>
<dbReference type="PANTHER" id="PTHR43606">
    <property type="entry name" value="PHOSPHATASE, PUTATIVE (AFU_ORTHOLOGUE AFUA_6G08710)-RELATED"/>
    <property type="match status" value="1"/>
</dbReference>
<dbReference type="AlphaFoldDB" id="A0A1I6KEV6"/>
<evidence type="ECO:0000313" key="4">
    <source>
        <dbReference type="Proteomes" id="UP000198824"/>
    </source>
</evidence>
<gene>
    <name evidence="3" type="ORF">SAMN05192580_1617</name>
</gene>
<dbReference type="STRING" id="1166337.SAMN05192580_1617"/>
<feature type="domain" description="PhoD-like phosphatase metallophosphatase" evidence="1">
    <location>
        <begin position="144"/>
        <end position="481"/>
    </location>
</feature>
<organism evidence="3 4">
    <name type="scientific">Sphingomonas jatrophae</name>
    <dbReference type="NCBI Taxonomy" id="1166337"/>
    <lineage>
        <taxon>Bacteria</taxon>
        <taxon>Pseudomonadati</taxon>
        <taxon>Pseudomonadota</taxon>
        <taxon>Alphaproteobacteria</taxon>
        <taxon>Sphingomonadales</taxon>
        <taxon>Sphingomonadaceae</taxon>
        <taxon>Sphingomonas</taxon>
    </lineage>
</organism>
<dbReference type="OrthoDB" id="327733at2"/>
<dbReference type="InterPro" id="IPR038607">
    <property type="entry name" value="PhoD-like_sf"/>
</dbReference>
<dbReference type="InterPro" id="IPR018946">
    <property type="entry name" value="PhoD-like_MPP"/>
</dbReference>
<name>A0A1I6KEV6_9SPHN</name>
<evidence type="ECO:0000259" key="2">
    <source>
        <dbReference type="Pfam" id="PF16655"/>
    </source>
</evidence>
<dbReference type="Proteomes" id="UP000198824">
    <property type="component" value="Unassembled WGS sequence"/>
</dbReference>
<dbReference type="EMBL" id="FOZG01000001">
    <property type="protein sequence ID" value="SFR89410.1"/>
    <property type="molecule type" value="Genomic_DNA"/>
</dbReference>
<dbReference type="CDD" id="cd07389">
    <property type="entry name" value="MPP_PhoD"/>
    <property type="match status" value="1"/>
</dbReference>
<dbReference type="InterPro" id="IPR029052">
    <property type="entry name" value="Metallo-depent_PP-like"/>
</dbReference>
<accession>A0A1I6KEV6</accession>
<proteinExistence type="predicted"/>
<dbReference type="SUPFAM" id="SSF56300">
    <property type="entry name" value="Metallo-dependent phosphatases"/>
    <property type="match status" value="1"/>
</dbReference>
<sequence>MLIDRRTALAGFAAAPALLAYGRASALGTERLFTFGVASGEPVADGMVLWTRLAPKPLQPDGGMPRRRVPVRWEMFADEAARRPVRSGEAWAEPDLGHSVHVEVSGLTPDRPYWYRFVAEGEASALGRTRTAPAPGQMPERLRFCFGSCQKYENGYYGAWANAVADDPDLIFFLGDYIYEAKPSVGTIRVHLNPECMDVTGYRVRYATYRLDPQLQAAHAAAPWLVTWDDHEVANDYAGLLDQQNSDPAIFARRRAAAYQVYYEYMPLRRRARPQHASMRLYRALDWGQLARFQILDDRQYRSPRACHPRQLMTEHREGPSLVPPCPELADPTRSLLGTAQERWLDRSLATSRARWNVLAQQTQMTPYPRRDPDMPSGSRRLQTVDTWDGYAATRDRVLAAWQRHRTNNPLVIGGDIHAFVASELRTAERTIAPCFVGGSITTFAGDTLLRANTSESDAYRFANNEVRGYGRVDLTATGADITFRAIADPNQAATRAYDLARFRVATGSPEILND</sequence>
<evidence type="ECO:0000313" key="3">
    <source>
        <dbReference type="EMBL" id="SFR89410.1"/>
    </source>
</evidence>
<dbReference type="RefSeq" id="WP_093313092.1">
    <property type="nucleotide sequence ID" value="NZ_FOZG01000001.1"/>
</dbReference>
<dbReference type="PANTHER" id="PTHR43606:SF2">
    <property type="entry name" value="ALKALINE PHOSPHATASE FAMILY PROTEIN (AFU_ORTHOLOGUE AFUA_5G03860)"/>
    <property type="match status" value="1"/>
</dbReference>
<reference evidence="3 4" key="1">
    <citation type="submission" date="2016-10" db="EMBL/GenBank/DDBJ databases">
        <authorList>
            <person name="de Groot N.N."/>
        </authorList>
    </citation>
    <scope>NUCLEOTIDE SEQUENCE [LARGE SCALE GENOMIC DNA]</scope>
    <source>
        <strain evidence="3 4">S5-249</strain>
    </source>
</reference>
<dbReference type="Gene3D" id="2.60.40.380">
    <property type="entry name" value="Purple acid phosphatase-like, N-terminal"/>
    <property type="match status" value="1"/>
</dbReference>